<dbReference type="Proteomes" id="UP001164286">
    <property type="component" value="Unassembled WGS sequence"/>
</dbReference>
<protein>
    <submittedName>
        <fullName evidence="2">Uncharacterized protein</fullName>
    </submittedName>
</protein>
<name>A0AA38H1S1_9TREE</name>
<dbReference type="GeneID" id="77730713"/>
<evidence type="ECO:0000313" key="3">
    <source>
        <dbReference type="Proteomes" id="UP001164286"/>
    </source>
</evidence>
<organism evidence="2 3">
    <name type="scientific">Dioszegia hungarica</name>
    <dbReference type="NCBI Taxonomy" id="4972"/>
    <lineage>
        <taxon>Eukaryota</taxon>
        <taxon>Fungi</taxon>
        <taxon>Dikarya</taxon>
        <taxon>Basidiomycota</taxon>
        <taxon>Agaricomycotina</taxon>
        <taxon>Tremellomycetes</taxon>
        <taxon>Tremellales</taxon>
        <taxon>Bulleribasidiaceae</taxon>
        <taxon>Dioszegia</taxon>
    </lineage>
</organism>
<feature type="compositionally biased region" description="Polar residues" evidence="1">
    <location>
        <begin position="12"/>
        <end position="25"/>
    </location>
</feature>
<evidence type="ECO:0000313" key="2">
    <source>
        <dbReference type="EMBL" id="KAI9632151.1"/>
    </source>
</evidence>
<evidence type="ECO:0000256" key="1">
    <source>
        <dbReference type="SAM" id="MobiDB-lite"/>
    </source>
</evidence>
<reference evidence="2" key="1">
    <citation type="journal article" date="2022" name="G3 (Bethesda)">
        <title>High quality genome of the basidiomycete yeast Dioszegia hungarica PDD-24b-2 isolated from cloud water.</title>
        <authorList>
            <person name="Jarrige D."/>
            <person name="Haridas S."/>
            <person name="Bleykasten-Grosshans C."/>
            <person name="Joly M."/>
            <person name="Nadalig T."/>
            <person name="Sancelme M."/>
            <person name="Vuilleumier S."/>
            <person name="Grigoriev I.V."/>
            <person name="Amato P."/>
            <person name="Bringel F."/>
        </authorList>
    </citation>
    <scope>NUCLEOTIDE SEQUENCE</scope>
    <source>
        <strain evidence="2">PDD-24b-2</strain>
    </source>
</reference>
<keyword evidence="3" id="KW-1185">Reference proteome</keyword>
<feature type="compositionally biased region" description="Basic and acidic residues" evidence="1">
    <location>
        <begin position="1"/>
        <end position="11"/>
    </location>
</feature>
<accession>A0AA38H1S1</accession>
<dbReference type="RefSeq" id="XP_052941928.1">
    <property type="nucleotide sequence ID" value="XM_053091508.1"/>
</dbReference>
<feature type="region of interest" description="Disordered" evidence="1">
    <location>
        <begin position="1"/>
        <end position="64"/>
    </location>
</feature>
<dbReference type="AlphaFoldDB" id="A0AA38H1S1"/>
<feature type="compositionally biased region" description="Acidic residues" evidence="1">
    <location>
        <begin position="33"/>
        <end position="47"/>
    </location>
</feature>
<feature type="compositionally biased region" description="Acidic residues" evidence="1">
    <location>
        <begin position="54"/>
        <end position="63"/>
    </location>
</feature>
<gene>
    <name evidence="2" type="ORF">MKK02DRAFT_41296</name>
</gene>
<dbReference type="EMBL" id="JAKWFO010000015">
    <property type="protein sequence ID" value="KAI9632151.1"/>
    <property type="molecule type" value="Genomic_DNA"/>
</dbReference>
<proteinExistence type="predicted"/>
<sequence>MSFNPDPDHTFRTQLPPQLGSQSSAEECRVDLDGDDDSEPSVCDDADSSGGVWVDEDAEEETVEAAKLAAGAEAADEDPWGSTVSPTEEKLEAVTARRLEREAQIDAFGSRLLPSSRWSGFQKTGKDAMHWIGTHPKTSIAALAALGMAARHASYIGTEYLSGGGDSNRSMLEIVSAAEGKLVADGKATNAATKDTMNSAASWVRSTCGDVVGGPVPKWVQKFGDTLIGTGGAAF</sequence>
<comment type="caution">
    <text evidence="2">The sequence shown here is derived from an EMBL/GenBank/DDBJ whole genome shotgun (WGS) entry which is preliminary data.</text>
</comment>